<reference evidence="1" key="2">
    <citation type="submission" date="2020-06" db="EMBL/GenBank/DDBJ databases">
        <title>Helianthus annuus Genome sequencing and assembly Release 2.</title>
        <authorList>
            <person name="Gouzy J."/>
            <person name="Langlade N."/>
            <person name="Munos S."/>
        </authorList>
    </citation>
    <scope>NUCLEOTIDE SEQUENCE</scope>
    <source>
        <tissue evidence="1">Leaves</tissue>
    </source>
</reference>
<evidence type="ECO:0000313" key="2">
    <source>
        <dbReference type="Proteomes" id="UP000215914"/>
    </source>
</evidence>
<sequence length="58" mass="6818">MADVTYVLVIIVNSSFINEIKLFDPNVCLFMFDIFHVLTFIQFQTLYRFLESYTQTGA</sequence>
<accession>A0A9K3H4V6</accession>
<dbReference type="EMBL" id="MNCJ02000329">
    <property type="protein sequence ID" value="KAF5767395.1"/>
    <property type="molecule type" value="Genomic_DNA"/>
</dbReference>
<dbReference type="Proteomes" id="UP000215914">
    <property type="component" value="Unassembled WGS sequence"/>
</dbReference>
<evidence type="ECO:0000313" key="1">
    <source>
        <dbReference type="EMBL" id="KAF5767395.1"/>
    </source>
</evidence>
<reference evidence="1" key="1">
    <citation type="journal article" date="2017" name="Nature">
        <title>The sunflower genome provides insights into oil metabolism, flowering and Asterid evolution.</title>
        <authorList>
            <person name="Badouin H."/>
            <person name="Gouzy J."/>
            <person name="Grassa C.J."/>
            <person name="Murat F."/>
            <person name="Staton S.E."/>
            <person name="Cottret L."/>
            <person name="Lelandais-Briere C."/>
            <person name="Owens G.L."/>
            <person name="Carrere S."/>
            <person name="Mayjonade B."/>
            <person name="Legrand L."/>
            <person name="Gill N."/>
            <person name="Kane N.C."/>
            <person name="Bowers J.E."/>
            <person name="Hubner S."/>
            <person name="Bellec A."/>
            <person name="Berard A."/>
            <person name="Berges H."/>
            <person name="Blanchet N."/>
            <person name="Boniface M.C."/>
            <person name="Brunel D."/>
            <person name="Catrice O."/>
            <person name="Chaidir N."/>
            <person name="Claudel C."/>
            <person name="Donnadieu C."/>
            <person name="Faraut T."/>
            <person name="Fievet G."/>
            <person name="Helmstetter N."/>
            <person name="King M."/>
            <person name="Knapp S.J."/>
            <person name="Lai Z."/>
            <person name="Le Paslier M.C."/>
            <person name="Lippi Y."/>
            <person name="Lorenzon L."/>
            <person name="Mandel J.R."/>
            <person name="Marage G."/>
            <person name="Marchand G."/>
            <person name="Marquand E."/>
            <person name="Bret-Mestries E."/>
            <person name="Morien E."/>
            <person name="Nambeesan S."/>
            <person name="Nguyen T."/>
            <person name="Pegot-Espagnet P."/>
            <person name="Pouilly N."/>
            <person name="Raftis F."/>
            <person name="Sallet E."/>
            <person name="Schiex T."/>
            <person name="Thomas J."/>
            <person name="Vandecasteele C."/>
            <person name="Vares D."/>
            <person name="Vear F."/>
            <person name="Vautrin S."/>
            <person name="Crespi M."/>
            <person name="Mangin B."/>
            <person name="Burke J.M."/>
            <person name="Salse J."/>
            <person name="Munos S."/>
            <person name="Vincourt P."/>
            <person name="Rieseberg L.H."/>
            <person name="Langlade N.B."/>
        </authorList>
    </citation>
    <scope>NUCLEOTIDE SEQUENCE</scope>
    <source>
        <tissue evidence="1">Leaves</tissue>
    </source>
</reference>
<dbReference type="AlphaFoldDB" id="A0A9K3H4V6"/>
<proteinExistence type="predicted"/>
<comment type="caution">
    <text evidence="1">The sequence shown here is derived from an EMBL/GenBank/DDBJ whole genome shotgun (WGS) entry which is preliminary data.</text>
</comment>
<gene>
    <name evidence="1" type="ORF">HanXRQr2_Chr14g0623871</name>
</gene>
<dbReference type="Gramene" id="mRNA:HanXRQr2_Chr14g0623871">
    <property type="protein sequence ID" value="CDS:HanXRQr2_Chr14g0623871.1"/>
    <property type="gene ID" value="HanXRQr2_Chr14g0623871"/>
</dbReference>
<organism evidence="1 2">
    <name type="scientific">Helianthus annuus</name>
    <name type="common">Common sunflower</name>
    <dbReference type="NCBI Taxonomy" id="4232"/>
    <lineage>
        <taxon>Eukaryota</taxon>
        <taxon>Viridiplantae</taxon>
        <taxon>Streptophyta</taxon>
        <taxon>Embryophyta</taxon>
        <taxon>Tracheophyta</taxon>
        <taxon>Spermatophyta</taxon>
        <taxon>Magnoliopsida</taxon>
        <taxon>eudicotyledons</taxon>
        <taxon>Gunneridae</taxon>
        <taxon>Pentapetalae</taxon>
        <taxon>asterids</taxon>
        <taxon>campanulids</taxon>
        <taxon>Asterales</taxon>
        <taxon>Asteraceae</taxon>
        <taxon>Asteroideae</taxon>
        <taxon>Heliantheae alliance</taxon>
        <taxon>Heliantheae</taxon>
        <taxon>Helianthus</taxon>
    </lineage>
</organism>
<protein>
    <submittedName>
        <fullName evidence="1">Uncharacterized protein</fullName>
    </submittedName>
</protein>
<keyword evidence="2" id="KW-1185">Reference proteome</keyword>
<name>A0A9K3H4V6_HELAN</name>